<sequence>MRISTAQMFNQNISNLNRGQTQTSKLMDQLASGKRVNTAGDDPVAAIGIDNLTQQNSLIQQFQKNIDYATKHLSVTESQLGDAETLSMSIRDRMLAAVNGSYSDEERQSIADEMRHSLEQLQTIANSQDESGNYLFAGTNSDTQPFAFNNAGNMVYSGNSDVRTALVATGVAMPTNIAGDAAFMNAPNAMGDFGVNYSTAQTGDFTITSAKIADPATYVADSYSFNFIDNGSGGMDVEVYDSASNLVTTVNNFDPTNTISFNGIDVSIDGQPSVGDSFSISPQATVSIFDTVQQAIDLFENGNAINTPAGQSQLAQLLNNFDNGVDQIRIGRSQSGTSLSSLDNYSSNHADTTLVNNSALSVLQDLDYASAVSEYQKQQLAMNAVSTLFSQVGKVSLFDYL</sequence>
<dbReference type="InterPro" id="IPR001029">
    <property type="entry name" value="Flagellin_N"/>
</dbReference>
<keyword evidence="4" id="KW-0964">Secreted</keyword>
<dbReference type="GO" id="GO:0009424">
    <property type="term" value="C:bacterial-type flagellum hook"/>
    <property type="evidence" value="ECO:0007669"/>
    <property type="project" value="InterPro"/>
</dbReference>
<dbReference type="Pfam" id="PF00669">
    <property type="entry name" value="Flagellin_N"/>
    <property type="match status" value="1"/>
</dbReference>
<dbReference type="EMBL" id="SLWF01000008">
    <property type="protein sequence ID" value="TCN85813.1"/>
    <property type="molecule type" value="Genomic_DNA"/>
</dbReference>
<name>A0A4R2FBN9_9GAMM</name>
<comment type="subcellular location">
    <subcellularLocation>
        <location evidence="1">Bacterial flagellum</location>
    </subcellularLocation>
    <subcellularLocation>
        <location evidence="2">Secreted</location>
    </subcellularLocation>
</comment>
<keyword evidence="7" id="KW-0282">Flagellum</keyword>
<evidence type="ECO:0000256" key="3">
    <source>
        <dbReference type="ARBA" id="ARBA00005709"/>
    </source>
</evidence>
<protein>
    <submittedName>
        <fullName evidence="7">Flagellar hook-associated protein 3 FlgL</fullName>
    </submittedName>
</protein>
<organism evidence="7 8">
    <name type="scientific">Shewanella fodinae</name>
    <dbReference type="NCBI Taxonomy" id="552357"/>
    <lineage>
        <taxon>Bacteria</taxon>
        <taxon>Pseudomonadati</taxon>
        <taxon>Pseudomonadota</taxon>
        <taxon>Gammaproteobacteria</taxon>
        <taxon>Alteromonadales</taxon>
        <taxon>Shewanellaceae</taxon>
        <taxon>Shewanella</taxon>
    </lineage>
</organism>
<dbReference type="InterPro" id="IPR001492">
    <property type="entry name" value="Flagellin"/>
</dbReference>
<proteinExistence type="inferred from homology"/>
<dbReference type="GO" id="GO:0005576">
    <property type="term" value="C:extracellular region"/>
    <property type="evidence" value="ECO:0007669"/>
    <property type="project" value="UniProtKB-SubCell"/>
</dbReference>
<dbReference type="OrthoDB" id="9768249at2"/>
<evidence type="ECO:0000256" key="2">
    <source>
        <dbReference type="ARBA" id="ARBA00004613"/>
    </source>
</evidence>
<dbReference type="PANTHER" id="PTHR42792:SF1">
    <property type="entry name" value="FLAGELLAR HOOK-ASSOCIATED PROTEIN 3"/>
    <property type="match status" value="1"/>
</dbReference>
<dbReference type="RefSeq" id="WP_133038566.1">
    <property type="nucleotide sequence ID" value="NZ_SLWF01000008.1"/>
</dbReference>
<dbReference type="AlphaFoldDB" id="A0A4R2FBN9"/>
<dbReference type="SUPFAM" id="SSF64518">
    <property type="entry name" value="Phase 1 flagellin"/>
    <property type="match status" value="1"/>
</dbReference>
<gene>
    <name evidence="7" type="ORF">EDC91_10851</name>
</gene>
<dbReference type="Gene3D" id="1.20.1330.10">
    <property type="entry name" value="f41 fragment of flagellin, N-terminal domain"/>
    <property type="match status" value="1"/>
</dbReference>
<reference evidence="7 8" key="1">
    <citation type="submission" date="2019-03" db="EMBL/GenBank/DDBJ databases">
        <title>Freshwater and sediment microbial communities from various areas in North America, analyzing microbe dynamics in response to fracking.</title>
        <authorList>
            <person name="Lamendella R."/>
        </authorList>
    </citation>
    <scope>NUCLEOTIDE SEQUENCE [LARGE SCALE GENOMIC DNA]</scope>
    <source>
        <strain evidence="7 8">74A</strain>
    </source>
</reference>
<dbReference type="NCBIfam" id="TIGR02550">
    <property type="entry name" value="flagell_flgL"/>
    <property type="match status" value="1"/>
</dbReference>
<evidence type="ECO:0000256" key="4">
    <source>
        <dbReference type="ARBA" id="ARBA00022525"/>
    </source>
</evidence>
<evidence type="ECO:0000313" key="8">
    <source>
        <dbReference type="Proteomes" id="UP000294832"/>
    </source>
</evidence>
<comment type="caution">
    <text evidence="7">The sequence shown here is derived from an EMBL/GenBank/DDBJ whole genome shotgun (WGS) entry which is preliminary data.</text>
</comment>
<keyword evidence="7" id="KW-0969">Cilium</keyword>
<keyword evidence="8" id="KW-1185">Reference proteome</keyword>
<evidence type="ECO:0000256" key="1">
    <source>
        <dbReference type="ARBA" id="ARBA00004365"/>
    </source>
</evidence>
<dbReference type="GO" id="GO:0005198">
    <property type="term" value="F:structural molecule activity"/>
    <property type="evidence" value="ECO:0007669"/>
    <property type="project" value="InterPro"/>
</dbReference>
<dbReference type="PANTHER" id="PTHR42792">
    <property type="entry name" value="FLAGELLIN"/>
    <property type="match status" value="1"/>
</dbReference>
<keyword evidence="7" id="KW-0966">Cell projection</keyword>
<keyword evidence="5" id="KW-0975">Bacterial flagellum</keyword>
<feature type="domain" description="Flagellin N-terminal" evidence="6">
    <location>
        <begin position="3"/>
        <end position="140"/>
    </location>
</feature>
<evidence type="ECO:0000256" key="5">
    <source>
        <dbReference type="ARBA" id="ARBA00023143"/>
    </source>
</evidence>
<dbReference type="InterPro" id="IPR013384">
    <property type="entry name" value="Flagell_FlgL"/>
</dbReference>
<dbReference type="GO" id="GO:0071973">
    <property type="term" value="P:bacterial-type flagellum-dependent cell motility"/>
    <property type="evidence" value="ECO:0007669"/>
    <property type="project" value="InterPro"/>
</dbReference>
<evidence type="ECO:0000259" key="6">
    <source>
        <dbReference type="Pfam" id="PF00669"/>
    </source>
</evidence>
<dbReference type="Proteomes" id="UP000294832">
    <property type="component" value="Unassembled WGS sequence"/>
</dbReference>
<comment type="similarity">
    <text evidence="3">Belongs to the bacterial flagellin family.</text>
</comment>
<evidence type="ECO:0000313" key="7">
    <source>
        <dbReference type="EMBL" id="TCN85813.1"/>
    </source>
</evidence>
<accession>A0A4R2FBN9</accession>